<evidence type="ECO:0000256" key="4">
    <source>
        <dbReference type="ARBA" id="ARBA00022801"/>
    </source>
</evidence>
<dbReference type="SUPFAM" id="SSF88723">
    <property type="entry name" value="PIN domain-like"/>
    <property type="match status" value="1"/>
</dbReference>
<comment type="caution">
    <text evidence="7">The sequence shown here is derived from an EMBL/GenBank/DDBJ whole genome shotgun (WGS) entry which is preliminary data.</text>
</comment>
<dbReference type="GO" id="GO:0046872">
    <property type="term" value="F:metal ion binding"/>
    <property type="evidence" value="ECO:0007669"/>
    <property type="project" value="UniProtKB-KW"/>
</dbReference>
<keyword evidence="2" id="KW-0540">Nuclease</keyword>
<dbReference type="Gene3D" id="3.40.50.1010">
    <property type="entry name" value="5'-nuclease"/>
    <property type="match status" value="1"/>
</dbReference>
<evidence type="ECO:0000256" key="5">
    <source>
        <dbReference type="ARBA" id="ARBA00022842"/>
    </source>
</evidence>
<keyword evidence="3" id="KW-0479">Metal-binding</keyword>
<dbReference type="InterPro" id="IPR029060">
    <property type="entry name" value="PIN-like_dom_sf"/>
</dbReference>
<dbReference type="Pfam" id="PF01850">
    <property type="entry name" value="PIN"/>
    <property type="match status" value="1"/>
</dbReference>
<gene>
    <name evidence="7" type="ORF">FHQ18_07880</name>
</gene>
<dbReference type="Proteomes" id="UP000322876">
    <property type="component" value="Unassembled WGS sequence"/>
</dbReference>
<dbReference type="InterPro" id="IPR051749">
    <property type="entry name" value="PINc/VapC_TA_RNase"/>
</dbReference>
<evidence type="ECO:0000256" key="1">
    <source>
        <dbReference type="ARBA" id="ARBA00022649"/>
    </source>
</evidence>
<evidence type="ECO:0000259" key="6">
    <source>
        <dbReference type="Pfam" id="PF01850"/>
    </source>
</evidence>
<dbReference type="RefSeq" id="WP_149266625.1">
    <property type="nucleotide sequence ID" value="NZ_VFJB01000006.1"/>
</dbReference>
<reference evidence="7 8" key="1">
    <citation type="submission" date="2019-06" db="EMBL/GenBank/DDBJ databases">
        <title>Genomic insights into carbon and energy metabolism of Deferribacter autotrophicus revealed new metabolic traits in the phylum Deferribacteres.</title>
        <authorList>
            <person name="Slobodkin A.I."/>
            <person name="Slobodkina G.B."/>
            <person name="Allioux M."/>
            <person name="Alain K."/>
            <person name="Jebbar M."/>
            <person name="Shadrin V."/>
            <person name="Kublanov I.V."/>
            <person name="Toshchakov S.V."/>
            <person name="Bonch-Osmolovskaya E.A."/>
        </authorList>
    </citation>
    <scope>NUCLEOTIDE SEQUENCE [LARGE SCALE GENOMIC DNA]</scope>
    <source>
        <strain evidence="7 8">SL50</strain>
    </source>
</reference>
<dbReference type="AlphaFoldDB" id="A0A5A8F4S7"/>
<feature type="domain" description="PIN" evidence="6">
    <location>
        <begin position="2"/>
        <end position="123"/>
    </location>
</feature>
<dbReference type="GO" id="GO:0016787">
    <property type="term" value="F:hydrolase activity"/>
    <property type="evidence" value="ECO:0007669"/>
    <property type="project" value="UniProtKB-KW"/>
</dbReference>
<evidence type="ECO:0000256" key="3">
    <source>
        <dbReference type="ARBA" id="ARBA00022723"/>
    </source>
</evidence>
<dbReference type="OrthoDB" id="9811788at2"/>
<organism evidence="7 8">
    <name type="scientific">Deferribacter autotrophicus</name>
    <dbReference type="NCBI Taxonomy" id="500465"/>
    <lineage>
        <taxon>Bacteria</taxon>
        <taxon>Pseudomonadati</taxon>
        <taxon>Deferribacterota</taxon>
        <taxon>Deferribacteres</taxon>
        <taxon>Deferribacterales</taxon>
        <taxon>Deferribacteraceae</taxon>
        <taxon>Deferribacter</taxon>
    </lineage>
</organism>
<sequence length="132" mass="15516">MVLVDTSVLINYFKGKSNEKTEKFETIIQNKIPFGINNFIYQELLQGAASEKEFNLLKEYLSSQRFYELKYGRKSFENAAKIYFRCRKRGITVRSTIDLLIVETALENDLYLLHNDKDFSYIASVISELKEY</sequence>
<evidence type="ECO:0000313" key="8">
    <source>
        <dbReference type="Proteomes" id="UP000322876"/>
    </source>
</evidence>
<dbReference type="PANTHER" id="PTHR42740:SF1">
    <property type="entry name" value="RIBONUCLEASE VAPC3"/>
    <property type="match status" value="1"/>
</dbReference>
<keyword evidence="8" id="KW-1185">Reference proteome</keyword>
<keyword evidence="5" id="KW-0460">Magnesium</keyword>
<dbReference type="PANTHER" id="PTHR42740">
    <property type="entry name" value="RIBONUCLEASE VAPC3"/>
    <property type="match status" value="1"/>
</dbReference>
<protein>
    <submittedName>
        <fullName evidence="7">PIN domain nuclease</fullName>
    </submittedName>
</protein>
<accession>A0A5A8F4S7</accession>
<dbReference type="EMBL" id="VFJB01000006">
    <property type="protein sequence ID" value="KAA0257652.1"/>
    <property type="molecule type" value="Genomic_DNA"/>
</dbReference>
<dbReference type="CDD" id="cd18762">
    <property type="entry name" value="PIN_MtVapC3-like"/>
    <property type="match status" value="1"/>
</dbReference>
<proteinExistence type="predicted"/>
<evidence type="ECO:0000313" key="7">
    <source>
        <dbReference type="EMBL" id="KAA0257652.1"/>
    </source>
</evidence>
<dbReference type="GO" id="GO:0004540">
    <property type="term" value="F:RNA nuclease activity"/>
    <property type="evidence" value="ECO:0007669"/>
    <property type="project" value="TreeGrafter"/>
</dbReference>
<name>A0A5A8F4S7_9BACT</name>
<evidence type="ECO:0000256" key="2">
    <source>
        <dbReference type="ARBA" id="ARBA00022722"/>
    </source>
</evidence>
<keyword evidence="1" id="KW-1277">Toxin-antitoxin system</keyword>
<dbReference type="InterPro" id="IPR002716">
    <property type="entry name" value="PIN_dom"/>
</dbReference>
<keyword evidence="4" id="KW-0378">Hydrolase</keyword>